<dbReference type="OrthoDB" id="127333at2"/>
<dbReference type="Pfam" id="PF07394">
    <property type="entry name" value="DUF1501"/>
    <property type="match status" value="1"/>
</dbReference>
<reference evidence="1 2" key="1">
    <citation type="submission" date="2019-02" db="EMBL/GenBank/DDBJ databases">
        <title>Deep-cultivation of Planctomycetes and their phenomic and genomic characterization uncovers novel biology.</title>
        <authorList>
            <person name="Wiegand S."/>
            <person name="Jogler M."/>
            <person name="Boedeker C."/>
            <person name="Pinto D."/>
            <person name="Vollmers J."/>
            <person name="Rivas-Marin E."/>
            <person name="Kohn T."/>
            <person name="Peeters S.H."/>
            <person name="Heuer A."/>
            <person name="Rast P."/>
            <person name="Oberbeckmann S."/>
            <person name="Bunk B."/>
            <person name="Jeske O."/>
            <person name="Meyerdierks A."/>
            <person name="Storesund J.E."/>
            <person name="Kallscheuer N."/>
            <person name="Luecker S."/>
            <person name="Lage O.M."/>
            <person name="Pohl T."/>
            <person name="Merkel B.J."/>
            <person name="Hornburger P."/>
            <person name="Mueller R.-W."/>
            <person name="Bruemmer F."/>
            <person name="Labrenz M."/>
            <person name="Spormann A.M."/>
            <person name="Op den Camp H."/>
            <person name="Overmann J."/>
            <person name="Amann R."/>
            <person name="Jetten M.S.M."/>
            <person name="Mascher T."/>
            <person name="Medema M.H."/>
            <person name="Devos D.P."/>
            <person name="Kaster A.-K."/>
            <person name="Ovreas L."/>
            <person name="Rohde M."/>
            <person name="Galperin M.Y."/>
            <person name="Jogler C."/>
        </authorList>
    </citation>
    <scope>NUCLEOTIDE SEQUENCE [LARGE SCALE GENOMIC DNA]</scope>
    <source>
        <strain evidence="1 2">K22_7</strain>
    </source>
</reference>
<dbReference type="Proteomes" id="UP000318538">
    <property type="component" value="Chromosome"/>
</dbReference>
<dbReference type="EMBL" id="CP036525">
    <property type="protein sequence ID" value="QDT04943.1"/>
    <property type="molecule type" value="Genomic_DNA"/>
</dbReference>
<gene>
    <name evidence="1" type="ORF">K227x_33410</name>
</gene>
<dbReference type="PANTHER" id="PTHR43737">
    <property type="entry name" value="BLL7424 PROTEIN"/>
    <property type="match status" value="1"/>
</dbReference>
<dbReference type="RefSeq" id="WP_145170793.1">
    <property type="nucleotide sequence ID" value="NZ_CP036525.1"/>
</dbReference>
<dbReference type="InterPro" id="IPR010869">
    <property type="entry name" value="DUF1501"/>
</dbReference>
<proteinExistence type="predicted"/>
<name>A0A517NCT4_9BACT</name>
<evidence type="ECO:0000313" key="1">
    <source>
        <dbReference type="EMBL" id="QDT04943.1"/>
    </source>
</evidence>
<sequence>MNPEKLSPLGRSLLDRRSFLGQSGMSMGAIALSQLLAGDNLLASEASDAKTPIRPAIDDKNPYASRKPHFETPAKQVLVIFCPGAVSHVDTFDYKPDLYKLHGQKPPGIPQVTFEGPTGDIAKPFWDFKPRGESGKMVSDLLPNLAGMVDDFCFLHSLTTQTSAHPQGENFMNTGFTMEGFPSFGAWVTYALGCETQELPAFVAINDPRGLARSGKNNFGSGFLPAAFQGTDFTADSPPANLHRPDGFGRSADAASVSLLQKLNAKHMQHFPGDADLAARIASYELAGRMQTSVPDVMDIANEPKHIHDAYGTGTGTELKKAYANNCILARRLLEKGVRVVQLFNGSDPAGGNGITNWDSHSDIAKTHAMQAEIMDQPTAALIADLKQRGMLEHTLVVWCTEFGRMPFLQANGTGRDHNPSAFTCFLAGAGVKKAYSYGESDEFGFKAAVNEATVYDFNATILHLMGLNHERLTYYHNGIERRLTNVHGHVIKDLLAVN</sequence>
<keyword evidence="2" id="KW-1185">Reference proteome</keyword>
<dbReference type="KEGG" id="rlc:K227x_33410"/>
<protein>
    <recommendedName>
        <fullName evidence="3">Sulfatase</fullName>
    </recommendedName>
</protein>
<dbReference type="InterPro" id="IPR017850">
    <property type="entry name" value="Alkaline_phosphatase_core_sf"/>
</dbReference>
<dbReference type="SUPFAM" id="SSF53649">
    <property type="entry name" value="Alkaline phosphatase-like"/>
    <property type="match status" value="1"/>
</dbReference>
<dbReference type="AlphaFoldDB" id="A0A517NCT4"/>
<dbReference type="PANTHER" id="PTHR43737:SF1">
    <property type="entry name" value="DUF1501 DOMAIN-CONTAINING PROTEIN"/>
    <property type="match status" value="1"/>
</dbReference>
<dbReference type="PROSITE" id="PS51318">
    <property type="entry name" value="TAT"/>
    <property type="match status" value="1"/>
</dbReference>
<evidence type="ECO:0000313" key="2">
    <source>
        <dbReference type="Proteomes" id="UP000318538"/>
    </source>
</evidence>
<organism evidence="1 2">
    <name type="scientific">Rubripirellula lacrimiformis</name>
    <dbReference type="NCBI Taxonomy" id="1930273"/>
    <lineage>
        <taxon>Bacteria</taxon>
        <taxon>Pseudomonadati</taxon>
        <taxon>Planctomycetota</taxon>
        <taxon>Planctomycetia</taxon>
        <taxon>Pirellulales</taxon>
        <taxon>Pirellulaceae</taxon>
        <taxon>Rubripirellula</taxon>
    </lineage>
</organism>
<evidence type="ECO:0008006" key="3">
    <source>
        <dbReference type="Google" id="ProtNLM"/>
    </source>
</evidence>
<dbReference type="InterPro" id="IPR006311">
    <property type="entry name" value="TAT_signal"/>
</dbReference>
<accession>A0A517NCT4</accession>